<keyword evidence="2" id="KW-0325">Glycoprotein</keyword>
<dbReference type="Proteomes" id="UP000762676">
    <property type="component" value="Unassembled WGS sequence"/>
</dbReference>
<feature type="domain" description="PA" evidence="3">
    <location>
        <begin position="41"/>
        <end position="127"/>
    </location>
</feature>
<evidence type="ECO:0000256" key="1">
    <source>
        <dbReference type="ARBA" id="ARBA00022729"/>
    </source>
</evidence>
<dbReference type="Gene3D" id="3.50.30.30">
    <property type="match status" value="1"/>
</dbReference>
<name>A0AAV4FU01_9GAST</name>
<dbReference type="PANTHER" id="PTHR22702:SF1">
    <property type="entry name" value="PROTEASE-ASSOCIATED DOMAIN-CONTAINING PROTEIN 1"/>
    <property type="match status" value="1"/>
</dbReference>
<keyword evidence="1" id="KW-0732">Signal</keyword>
<comment type="caution">
    <text evidence="4">The sequence shown here is derived from an EMBL/GenBank/DDBJ whole genome shotgun (WGS) entry which is preliminary data.</text>
</comment>
<keyword evidence="5" id="KW-1185">Reference proteome</keyword>
<dbReference type="EMBL" id="BMAT01004592">
    <property type="protein sequence ID" value="GFR76539.1"/>
    <property type="molecule type" value="Genomic_DNA"/>
</dbReference>
<dbReference type="GO" id="GO:0006508">
    <property type="term" value="P:proteolysis"/>
    <property type="evidence" value="ECO:0007669"/>
    <property type="project" value="UniProtKB-KW"/>
</dbReference>
<evidence type="ECO:0000313" key="5">
    <source>
        <dbReference type="Proteomes" id="UP000762676"/>
    </source>
</evidence>
<gene>
    <name evidence="4" type="ORF">ElyMa_002214900</name>
</gene>
<feature type="non-terminal residue" evidence="4">
    <location>
        <position position="1"/>
    </location>
</feature>
<evidence type="ECO:0000313" key="4">
    <source>
        <dbReference type="EMBL" id="GFR76539.1"/>
    </source>
</evidence>
<dbReference type="AlphaFoldDB" id="A0AAV4FU01"/>
<proteinExistence type="predicted"/>
<evidence type="ECO:0000256" key="2">
    <source>
        <dbReference type="ARBA" id="ARBA00023180"/>
    </source>
</evidence>
<dbReference type="GO" id="GO:0008233">
    <property type="term" value="F:peptidase activity"/>
    <property type="evidence" value="ECO:0007669"/>
    <property type="project" value="UniProtKB-KW"/>
</dbReference>
<organism evidence="4 5">
    <name type="scientific">Elysia marginata</name>
    <dbReference type="NCBI Taxonomy" id="1093978"/>
    <lineage>
        <taxon>Eukaryota</taxon>
        <taxon>Metazoa</taxon>
        <taxon>Spiralia</taxon>
        <taxon>Lophotrochozoa</taxon>
        <taxon>Mollusca</taxon>
        <taxon>Gastropoda</taxon>
        <taxon>Heterobranchia</taxon>
        <taxon>Euthyneura</taxon>
        <taxon>Panpulmonata</taxon>
        <taxon>Sacoglossa</taxon>
        <taxon>Placobranchoidea</taxon>
        <taxon>Plakobranchidae</taxon>
        <taxon>Elysia</taxon>
    </lineage>
</organism>
<dbReference type="PANTHER" id="PTHR22702">
    <property type="entry name" value="PROTEASE-ASSOCIATED DOMAIN-CONTAINING PROTEIN"/>
    <property type="match status" value="1"/>
</dbReference>
<reference evidence="4 5" key="1">
    <citation type="journal article" date="2021" name="Elife">
        <title>Chloroplast acquisition without the gene transfer in kleptoplastic sea slugs, Plakobranchus ocellatus.</title>
        <authorList>
            <person name="Maeda T."/>
            <person name="Takahashi S."/>
            <person name="Yoshida T."/>
            <person name="Shimamura S."/>
            <person name="Takaki Y."/>
            <person name="Nagai Y."/>
            <person name="Toyoda A."/>
            <person name="Suzuki Y."/>
            <person name="Arimoto A."/>
            <person name="Ishii H."/>
            <person name="Satoh N."/>
            <person name="Nishiyama T."/>
            <person name="Hasebe M."/>
            <person name="Maruyama T."/>
            <person name="Minagawa J."/>
            <person name="Obokata J."/>
            <person name="Shigenobu S."/>
        </authorList>
    </citation>
    <scope>NUCLEOTIDE SEQUENCE [LARGE SCALE GENOMIC DNA]</scope>
</reference>
<keyword evidence="4" id="KW-0645">Protease</keyword>
<dbReference type="InterPro" id="IPR046450">
    <property type="entry name" value="PA_dom_sf"/>
</dbReference>
<sequence length="163" mass="18293">HLVFEDTIYFEIDWPESLRYTYKLTLASGFGSTFDKIYSKVELVLADPEDACQDLYNEVKGAVALILRGGCSFLTKSKIAQRAGAIAAIIMDDENEIDRMIDMANDQTGRTVEIPSAFLTGKDGEMIRRYLNAARTDRAIINIPVNLTGRPLSDAKRPPWTVW</sequence>
<dbReference type="InterPro" id="IPR003137">
    <property type="entry name" value="PA_domain"/>
</dbReference>
<keyword evidence="4" id="KW-0378">Hydrolase</keyword>
<accession>A0AAV4FU01</accession>
<evidence type="ECO:0000259" key="3">
    <source>
        <dbReference type="Pfam" id="PF02225"/>
    </source>
</evidence>
<dbReference type="SUPFAM" id="SSF52025">
    <property type="entry name" value="PA domain"/>
    <property type="match status" value="1"/>
</dbReference>
<protein>
    <submittedName>
        <fullName evidence="4">Protease associated domain containing protein 1</fullName>
    </submittedName>
</protein>
<dbReference type="Pfam" id="PF02225">
    <property type="entry name" value="PA"/>
    <property type="match status" value="1"/>
</dbReference>